<proteinExistence type="predicted"/>
<evidence type="ECO:0008006" key="9">
    <source>
        <dbReference type="Google" id="ProtNLM"/>
    </source>
</evidence>
<keyword evidence="2" id="KW-0862">Zinc</keyword>
<feature type="compositionally biased region" description="Polar residues" evidence="6">
    <location>
        <begin position="30"/>
        <end position="58"/>
    </location>
</feature>
<organism evidence="7 8">
    <name type="scientific">Clonostachys byssicola</name>
    <dbReference type="NCBI Taxonomy" id="160290"/>
    <lineage>
        <taxon>Eukaryota</taxon>
        <taxon>Fungi</taxon>
        <taxon>Dikarya</taxon>
        <taxon>Ascomycota</taxon>
        <taxon>Pezizomycotina</taxon>
        <taxon>Sordariomycetes</taxon>
        <taxon>Hypocreomycetidae</taxon>
        <taxon>Hypocreales</taxon>
        <taxon>Bionectriaceae</taxon>
        <taxon>Clonostachys</taxon>
    </lineage>
</organism>
<dbReference type="AlphaFoldDB" id="A0A9N9U4B1"/>
<protein>
    <recommendedName>
        <fullName evidence="9">Transcription factor domain-containing protein</fullName>
    </recommendedName>
</protein>
<dbReference type="PANTHER" id="PTHR47660:SF3">
    <property type="entry name" value="FINGER DOMAIN PROTEIN, PUTATIVE (AFU_ORTHOLOGUE AFUA_4G03310)-RELATED"/>
    <property type="match status" value="1"/>
</dbReference>
<evidence type="ECO:0000256" key="2">
    <source>
        <dbReference type="ARBA" id="ARBA00022833"/>
    </source>
</evidence>
<gene>
    <name evidence="7" type="ORF">CBYS24578_00008230</name>
</gene>
<feature type="compositionally biased region" description="Polar residues" evidence="6">
    <location>
        <begin position="108"/>
        <end position="119"/>
    </location>
</feature>
<evidence type="ECO:0000313" key="7">
    <source>
        <dbReference type="EMBL" id="CAG9981237.1"/>
    </source>
</evidence>
<comment type="caution">
    <text evidence="7">The sequence shown here is derived from an EMBL/GenBank/DDBJ whole genome shotgun (WGS) entry which is preliminary data.</text>
</comment>
<evidence type="ECO:0000256" key="6">
    <source>
        <dbReference type="SAM" id="MobiDB-lite"/>
    </source>
</evidence>
<evidence type="ECO:0000256" key="4">
    <source>
        <dbReference type="ARBA" id="ARBA00023163"/>
    </source>
</evidence>
<keyword evidence="3" id="KW-0805">Transcription regulation</keyword>
<accession>A0A9N9U4B1</accession>
<dbReference type="PANTHER" id="PTHR47660">
    <property type="entry name" value="TRANSCRIPTION FACTOR WITH C2H2 AND ZN(2)-CYS(6) DNA BINDING DOMAIN (EUROFUNG)-RELATED-RELATED"/>
    <property type="match status" value="1"/>
</dbReference>
<evidence type="ECO:0000256" key="3">
    <source>
        <dbReference type="ARBA" id="ARBA00023015"/>
    </source>
</evidence>
<keyword evidence="1" id="KW-0479">Metal-binding</keyword>
<evidence type="ECO:0000256" key="5">
    <source>
        <dbReference type="ARBA" id="ARBA00023242"/>
    </source>
</evidence>
<dbReference type="GO" id="GO:0046872">
    <property type="term" value="F:metal ion binding"/>
    <property type="evidence" value="ECO:0007669"/>
    <property type="project" value="UniProtKB-KW"/>
</dbReference>
<feature type="non-terminal residue" evidence="7">
    <location>
        <position position="1"/>
    </location>
</feature>
<dbReference type="EMBL" id="CABFNO020001323">
    <property type="protein sequence ID" value="CAG9981237.1"/>
    <property type="molecule type" value="Genomic_DNA"/>
</dbReference>
<feature type="region of interest" description="Disordered" evidence="6">
    <location>
        <begin position="100"/>
        <end position="120"/>
    </location>
</feature>
<dbReference type="OrthoDB" id="5423818at2759"/>
<reference evidence="7" key="1">
    <citation type="submission" date="2021-10" db="EMBL/GenBank/DDBJ databases">
        <authorList>
            <person name="Piombo E."/>
        </authorList>
    </citation>
    <scope>NUCLEOTIDE SEQUENCE</scope>
</reference>
<evidence type="ECO:0000313" key="8">
    <source>
        <dbReference type="Proteomes" id="UP000754883"/>
    </source>
</evidence>
<dbReference type="Proteomes" id="UP000754883">
    <property type="component" value="Unassembled WGS sequence"/>
</dbReference>
<sequence>STPNIRNAHPETAGNGISLVQPSYMDHGGSFNQETSTQPSSEIVPSQGSPPIGTENASSNNNLLLTGFNFEDSLFEPDWSYVPNLASSLVDEYVAEQDVASDPRGNELQPTSGTVSLPAQSIRPGSSIPMALELNSSSSLFQKRDFPETELGLASDVALHILRSYPYMIASQGAVPPFIHPQYESLDEGNTTRPSPLYASLNLVKMLLHDRRVNKGLMWGLIRIEQERLLNEHLSFSRWELLQALQALVVYMLLRIIEGRHEYTNFDSQLLISLNAICKHLTMKYGKLISPEEVAGREMPWKDWVFNESRRRTSSTVVVITRILHAQISPPSEGMTEYSHFPAPSPMKLWRAENEADWAIDYTEYQYQNAVHGMLKIGDLVQLKGRVGNQNDGWYAYADSLGLLVTLAADLIC</sequence>
<feature type="region of interest" description="Disordered" evidence="6">
    <location>
        <begin position="1"/>
        <end position="58"/>
    </location>
</feature>
<keyword evidence="5" id="KW-0539">Nucleus</keyword>
<name>A0A9N9U4B1_9HYPO</name>
<evidence type="ECO:0000256" key="1">
    <source>
        <dbReference type="ARBA" id="ARBA00022723"/>
    </source>
</evidence>
<keyword evidence="4" id="KW-0804">Transcription</keyword>
<keyword evidence="8" id="KW-1185">Reference proteome</keyword>